<dbReference type="InterPro" id="IPR036291">
    <property type="entry name" value="NAD(P)-bd_dom_sf"/>
</dbReference>
<dbReference type="EMBL" id="ACZI02000003">
    <property type="protein sequence ID" value="EFV13713.2"/>
    <property type="molecule type" value="Genomic_DNA"/>
</dbReference>
<dbReference type="Pfam" id="PF00106">
    <property type="entry name" value="adh_short"/>
    <property type="match status" value="1"/>
</dbReference>
<evidence type="ECO:0000256" key="2">
    <source>
        <dbReference type="ARBA" id="ARBA00023002"/>
    </source>
</evidence>
<name>E5XPM6_SEGRC</name>
<dbReference type="InterPro" id="IPR002347">
    <property type="entry name" value="SDR_fam"/>
</dbReference>
<dbReference type="NCBIfam" id="NF005868">
    <property type="entry name" value="PRK07806.1"/>
    <property type="match status" value="1"/>
</dbReference>
<reference evidence="3 4" key="1">
    <citation type="journal article" date="2011" name="Stand. Genomic Sci.">
        <title>High quality draft genome sequence of Segniliparus rugosus CDC 945(T)= (ATCC BAA-974(T)).</title>
        <authorList>
            <person name="Earl A.M."/>
            <person name="Desjardins C.A."/>
            <person name="Fitzgerald M.G."/>
            <person name="Arachchi H.M."/>
            <person name="Zeng Q."/>
            <person name="Mehta T."/>
            <person name="Griggs A."/>
            <person name="Birren B.W."/>
            <person name="Toney N.C."/>
            <person name="Carr J."/>
            <person name="Posey J."/>
            <person name="Butler W.R."/>
        </authorList>
    </citation>
    <scope>NUCLEOTIDE SEQUENCE [LARGE SCALE GENOMIC DNA]</scope>
    <source>
        <strain evidence="4">ATCC BAA-974 / DSM 45345 / CCUG 50838 / CIP 108380 / JCM 13579 / CDC 945</strain>
    </source>
</reference>
<accession>E5XPM6</accession>
<dbReference type="PANTHER" id="PTHR43639:SF1">
    <property type="entry name" value="SHORT-CHAIN DEHYDROGENASE_REDUCTASE FAMILY PROTEIN"/>
    <property type="match status" value="1"/>
</dbReference>
<evidence type="ECO:0000313" key="3">
    <source>
        <dbReference type="EMBL" id="EFV13713.2"/>
    </source>
</evidence>
<evidence type="ECO:0000313" key="4">
    <source>
        <dbReference type="Proteomes" id="UP000004816"/>
    </source>
</evidence>
<keyword evidence="2" id="KW-0560">Oxidoreductase</keyword>
<dbReference type="HOGENOM" id="CLU_010194_32_0_11"/>
<organism evidence="3 4">
    <name type="scientific">Segniliparus rugosus (strain ATCC BAA-974 / DSM 45345 / CCUG 50838 / CIP 108380 / JCM 13579 / CDC 945)</name>
    <dbReference type="NCBI Taxonomy" id="679197"/>
    <lineage>
        <taxon>Bacteria</taxon>
        <taxon>Bacillati</taxon>
        <taxon>Actinomycetota</taxon>
        <taxon>Actinomycetes</taxon>
        <taxon>Mycobacteriales</taxon>
        <taxon>Segniliparaceae</taxon>
        <taxon>Segniliparus</taxon>
    </lineage>
</organism>
<dbReference type="eggNOG" id="COG1028">
    <property type="taxonomic scope" value="Bacteria"/>
</dbReference>
<dbReference type="RefSeq" id="WP_021030928.1">
    <property type="nucleotide sequence ID" value="NZ_KI391954.1"/>
</dbReference>
<proteinExistence type="inferred from homology"/>
<evidence type="ECO:0000256" key="1">
    <source>
        <dbReference type="ARBA" id="ARBA00006484"/>
    </source>
</evidence>
<comment type="caution">
    <text evidence="3">The sequence shown here is derived from an EMBL/GenBank/DDBJ whole genome shotgun (WGS) entry which is preliminary data.</text>
</comment>
<dbReference type="PRINTS" id="PR00081">
    <property type="entry name" value="GDHRDH"/>
</dbReference>
<protein>
    <recommendedName>
        <fullName evidence="5">Short chain dehydrogenase</fullName>
    </recommendedName>
</protein>
<dbReference type="OrthoDB" id="4373846at2"/>
<gene>
    <name evidence="3" type="ORF">HMPREF9336_01448</name>
</gene>
<comment type="similarity">
    <text evidence="1">Belongs to the short-chain dehydrogenases/reductases (SDR) family.</text>
</comment>
<dbReference type="AlphaFoldDB" id="E5XPM6"/>
<dbReference type="SUPFAM" id="SSF51735">
    <property type="entry name" value="NAD(P)-binding Rossmann-fold domains"/>
    <property type="match status" value="1"/>
</dbReference>
<evidence type="ECO:0008006" key="5">
    <source>
        <dbReference type="Google" id="ProtNLM"/>
    </source>
</evidence>
<dbReference type="PANTHER" id="PTHR43639">
    <property type="entry name" value="OXIDOREDUCTASE, SHORT-CHAIN DEHYDROGENASE/REDUCTASE FAMILY (AFU_ORTHOLOGUE AFUA_5G02870)"/>
    <property type="match status" value="1"/>
</dbReference>
<dbReference type="Proteomes" id="UP000004816">
    <property type="component" value="Unassembled WGS sequence"/>
</dbReference>
<dbReference type="Gene3D" id="3.40.50.720">
    <property type="entry name" value="NAD(P)-binding Rossmann-like Domain"/>
    <property type="match status" value="1"/>
</dbReference>
<sequence>MSQPQQPPRLDGSVALVTGASRGIGAETARLLGAKGARVVVNYREKRKRADQVVAQIEAAGGSAVALGADVTDEASRDLLVAEVREKYGRLDLLVLNASGGLEPGASPDYPMLINRDSQVRLLEQALDIMPRGSRVVFVTSHQAHFYPDKPVPEEYTPIAASKRAGEDGIRARIPSLERKGVSLAVVTGDMIEGTTMVMLLARRKPEEVEARKAAAGGLPNVEEFAAEIVAEAEAAVPNGHTRYVGGSDWVAQAAQQG</sequence>
<dbReference type="GO" id="GO:0016491">
    <property type="term" value="F:oxidoreductase activity"/>
    <property type="evidence" value="ECO:0007669"/>
    <property type="project" value="UniProtKB-KW"/>
</dbReference>
<keyword evidence="4" id="KW-1185">Reference proteome</keyword>
<dbReference type="STRING" id="679197.HMPREF9336_01448"/>